<feature type="transmembrane region" description="Helical" evidence="3">
    <location>
        <begin position="80"/>
        <end position="101"/>
    </location>
</feature>
<dbReference type="GO" id="GO:0016020">
    <property type="term" value="C:membrane"/>
    <property type="evidence" value="ECO:0007669"/>
    <property type="project" value="UniProtKB-SubCell"/>
</dbReference>
<keyword evidence="3" id="KW-1133">Transmembrane helix</keyword>
<dbReference type="GO" id="GO:0043021">
    <property type="term" value="F:ribonucleoprotein complex binding"/>
    <property type="evidence" value="ECO:0007669"/>
    <property type="project" value="TreeGrafter"/>
</dbReference>
<feature type="domain" description="Ribosomal protein eL8/eL30/eS12/Gadd45" evidence="4">
    <location>
        <begin position="714"/>
        <end position="809"/>
    </location>
</feature>
<keyword evidence="6" id="KW-1185">Reference proteome</keyword>
<dbReference type="InterPro" id="IPR004038">
    <property type="entry name" value="Ribosomal_eL8/eL30/eS12/Gad45"/>
</dbReference>
<dbReference type="GO" id="GO:0003730">
    <property type="term" value="F:mRNA 3'-UTR binding"/>
    <property type="evidence" value="ECO:0007669"/>
    <property type="project" value="TreeGrafter"/>
</dbReference>
<feature type="transmembrane region" description="Helical" evidence="3">
    <location>
        <begin position="137"/>
        <end position="159"/>
    </location>
</feature>
<evidence type="ECO:0000313" key="6">
    <source>
        <dbReference type="Proteomes" id="UP001148018"/>
    </source>
</evidence>
<dbReference type="InterPro" id="IPR011701">
    <property type="entry name" value="MFS"/>
</dbReference>
<dbReference type="Proteomes" id="UP001148018">
    <property type="component" value="Unassembled WGS sequence"/>
</dbReference>
<gene>
    <name evidence="5" type="ORF">NHX12_028236</name>
</gene>
<feature type="compositionally biased region" description="Basic and acidic residues" evidence="2">
    <location>
        <begin position="539"/>
        <end position="550"/>
    </location>
</feature>
<feature type="transmembrane region" description="Helical" evidence="3">
    <location>
        <begin position="171"/>
        <end position="193"/>
    </location>
</feature>
<name>A0A9Q0INK9_9TELE</name>
<dbReference type="Pfam" id="PF01248">
    <property type="entry name" value="Ribosomal_L7Ae"/>
    <property type="match status" value="1"/>
</dbReference>
<dbReference type="InterPro" id="IPR036259">
    <property type="entry name" value="MFS_trans_sf"/>
</dbReference>
<dbReference type="PANTHER" id="PTHR13284">
    <property type="entry name" value="GH01354P"/>
    <property type="match status" value="1"/>
</dbReference>
<feature type="region of interest" description="Disordered" evidence="2">
    <location>
        <begin position="638"/>
        <end position="672"/>
    </location>
</feature>
<feature type="transmembrane region" description="Helical" evidence="3">
    <location>
        <begin position="205"/>
        <end position="225"/>
    </location>
</feature>
<dbReference type="InterPro" id="IPR040051">
    <property type="entry name" value="SECISBP2"/>
</dbReference>
<dbReference type="GO" id="GO:0022857">
    <property type="term" value="F:transmembrane transporter activity"/>
    <property type="evidence" value="ECO:0007669"/>
    <property type="project" value="InterPro"/>
</dbReference>
<evidence type="ECO:0000256" key="1">
    <source>
        <dbReference type="ARBA" id="ARBA00004141"/>
    </source>
</evidence>
<evidence type="ECO:0000259" key="4">
    <source>
        <dbReference type="Pfam" id="PF01248"/>
    </source>
</evidence>
<feature type="transmembrane region" description="Helical" evidence="3">
    <location>
        <begin position="275"/>
        <end position="297"/>
    </location>
</feature>
<dbReference type="EMBL" id="JANIIK010000044">
    <property type="protein sequence ID" value="KAJ3603491.1"/>
    <property type="molecule type" value="Genomic_DNA"/>
</dbReference>
<accession>A0A9Q0INK9</accession>
<reference evidence="5" key="1">
    <citation type="submission" date="2022-07" db="EMBL/GenBank/DDBJ databases">
        <title>Chromosome-level genome of Muraenolepis orangiensis.</title>
        <authorList>
            <person name="Kim J."/>
        </authorList>
    </citation>
    <scope>NUCLEOTIDE SEQUENCE</scope>
    <source>
        <strain evidence="5">KU_S4_2022</strain>
        <tissue evidence="5">Muscle</tissue>
    </source>
</reference>
<dbReference type="SUPFAM" id="SSF55315">
    <property type="entry name" value="L30e-like"/>
    <property type="match status" value="1"/>
</dbReference>
<dbReference type="AlphaFoldDB" id="A0A9Q0INK9"/>
<feature type="region of interest" description="Disordered" evidence="2">
    <location>
        <begin position="344"/>
        <end position="409"/>
    </location>
</feature>
<dbReference type="Pfam" id="PF07690">
    <property type="entry name" value="MFS_1"/>
    <property type="match status" value="1"/>
</dbReference>
<keyword evidence="3" id="KW-0812">Transmembrane</keyword>
<feature type="compositionally biased region" description="Basic and acidic residues" evidence="2">
    <location>
        <begin position="638"/>
        <end position="662"/>
    </location>
</feature>
<protein>
    <recommendedName>
        <fullName evidence="4">Ribosomal protein eL8/eL30/eS12/Gadd45 domain-containing protein</fullName>
    </recommendedName>
</protein>
<sequence length="890" mass="98752">MSSETRSEEEEGRFSSRVINIVFFILLLDLLGFTLILPLFPSILDHYGQTEDAVYQSLQSVVDWFRGTVGIPMDRKYNSVLFGGLIGSLFSLLQFLASPLTGAASDRHGRRPLLLLTTLGLICSYAIWAVSRSFSMFLVFRVIGGVCKGNVSLCAAIVADLPCPKARNRGMAMIGIAFSLGFTVGPLMGAYFAVNSSGGEHFHQYPALLALFFSLADLLFIWLLLPETLPKDCKVSSSGLKDPTDLLNPCSLFYFSAVSRVTDPPSRQRMRKLQVLGLVYFTFLFLFSGLEFTLSFLTHQRFHFTRVSRSERYGDGDLEEFGSSGQSSRTHRDIIREDGALGEIENPLPIHHPSQSLRFQSKKLKPISGSQSKDRMFGERPQDGSRRDLKGTQSAPSSAQSPKGPPPYATQVTFQVKMADFPELAVGAPGTSAPPAQTRAPSWAPNTQGHGAQTQGSVTSSKPPRKPVPKEDPVTSTREPPKFEDEDEFPDLGRASSGTSRLTTSSNTAKLCNEECQTVRPQSGEQHRVGSGKGQPSDATKKGQKSEKATGKKSKVPLQLDIGTMLEVLEKKHQSQKSKPDAKPVILSVGGALPVGLKQPVVQKKGAWQQEKIAHNPLDATSPMVKKGKQREVILKEREERKHNRLLQERGIDTRQESKPGEEPSVGEQEDTIDTGHRKFRDYCSQVLSKDVDECVSALLKELVRFQDRLYQKDPMKARMKKRLVMGLREVLKHLKLRKVKCVVISPNCERIQSKGGLDEALHTIIDTCREQGVPFVFALSRKALGRCVSKAVPVSLVGIFNYDGAQDFYHKMIELSSEARKTYEEMLERMEPTPPLPAEEKVEPEPIEPQMGILEKGCNHQLLTLEEQLSSLLLDSEEHTDQRDGEQQS</sequence>
<feature type="compositionally biased region" description="Basic and acidic residues" evidence="2">
    <location>
        <begin position="372"/>
        <end position="390"/>
    </location>
</feature>
<feature type="compositionally biased region" description="Polar residues" evidence="2">
    <location>
        <begin position="496"/>
        <end position="524"/>
    </location>
</feature>
<feature type="compositionally biased region" description="Polar residues" evidence="2">
    <location>
        <begin position="444"/>
        <end position="462"/>
    </location>
</feature>
<feature type="compositionally biased region" description="Polar residues" evidence="2">
    <location>
        <begin position="391"/>
        <end position="401"/>
    </location>
</feature>
<comment type="subcellular location">
    <subcellularLocation>
        <location evidence="1">Membrane</location>
        <topology evidence="1">Multi-pass membrane protein</topology>
    </subcellularLocation>
</comment>
<dbReference type="GO" id="GO:1990904">
    <property type="term" value="C:ribonucleoprotein complex"/>
    <property type="evidence" value="ECO:0007669"/>
    <property type="project" value="TreeGrafter"/>
</dbReference>
<dbReference type="Gene3D" id="3.30.1330.30">
    <property type="match status" value="1"/>
</dbReference>
<proteinExistence type="predicted"/>
<dbReference type="FunFam" id="3.30.1330.30:FF:000004">
    <property type="entry name" value="selenocysteine insertion sequence-binding protein 2"/>
    <property type="match status" value="1"/>
</dbReference>
<dbReference type="SUPFAM" id="SSF103473">
    <property type="entry name" value="MFS general substrate transporter"/>
    <property type="match status" value="1"/>
</dbReference>
<feature type="transmembrane region" description="Helical" evidence="3">
    <location>
        <begin position="113"/>
        <end position="131"/>
    </location>
</feature>
<dbReference type="Gene3D" id="1.20.1250.20">
    <property type="entry name" value="MFS general substrate transporter like domains"/>
    <property type="match status" value="1"/>
</dbReference>
<evidence type="ECO:0000256" key="2">
    <source>
        <dbReference type="SAM" id="MobiDB-lite"/>
    </source>
</evidence>
<feature type="transmembrane region" description="Helical" evidence="3">
    <location>
        <begin position="21"/>
        <end position="40"/>
    </location>
</feature>
<comment type="caution">
    <text evidence="5">The sequence shown here is derived from an EMBL/GenBank/DDBJ whole genome shotgun (WGS) entry which is preliminary data.</text>
</comment>
<dbReference type="OrthoDB" id="263617at2759"/>
<evidence type="ECO:0000256" key="3">
    <source>
        <dbReference type="SAM" id="Phobius"/>
    </source>
</evidence>
<organism evidence="5 6">
    <name type="scientific">Muraenolepis orangiensis</name>
    <name type="common">Patagonian moray cod</name>
    <dbReference type="NCBI Taxonomy" id="630683"/>
    <lineage>
        <taxon>Eukaryota</taxon>
        <taxon>Metazoa</taxon>
        <taxon>Chordata</taxon>
        <taxon>Craniata</taxon>
        <taxon>Vertebrata</taxon>
        <taxon>Euteleostomi</taxon>
        <taxon>Actinopterygii</taxon>
        <taxon>Neopterygii</taxon>
        <taxon>Teleostei</taxon>
        <taxon>Neoteleostei</taxon>
        <taxon>Acanthomorphata</taxon>
        <taxon>Zeiogadaria</taxon>
        <taxon>Gadariae</taxon>
        <taxon>Gadiformes</taxon>
        <taxon>Muraenolepidoidei</taxon>
        <taxon>Muraenolepididae</taxon>
        <taxon>Muraenolepis</taxon>
    </lineage>
</organism>
<feature type="region of interest" description="Disordered" evidence="2">
    <location>
        <begin position="425"/>
        <end position="558"/>
    </location>
</feature>
<dbReference type="GO" id="GO:0035368">
    <property type="term" value="F:selenocysteine insertion sequence binding"/>
    <property type="evidence" value="ECO:0007669"/>
    <property type="project" value="InterPro"/>
</dbReference>
<dbReference type="GO" id="GO:0005739">
    <property type="term" value="C:mitochondrion"/>
    <property type="evidence" value="ECO:0007669"/>
    <property type="project" value="TreeGrafter"/>
</dbReference>
<dbReference type="InterPro" id="IPR029064">
    <property type="entry name" value="Ribosomal_eL30-like_sf"/>
</dbReference>
<dbReference type="GO" id="GO:0001514">
    <property type="term" value="P:selenocysteine incorporation"/>
    <property type="evidence" value="ECO:0007669"/>
    <property type="project" value="TreeGrafter"/>
</dbReference>
<dbReference type="PANTHER" id="PTHR13284:SF9">
    <property type="entry name" value="SELENOCYSTEINE INSERTION SEQUENCE-BINDING PROTEIN 2"/>
    <property type="match status" value="1"/>
</dbReference>
<feature type="compositionally biased region" description="Basic and acidic residues" evidence="2">
    <location>
        <begin position="468"/>
        <end position="483"/>
    </location>
</feature>
<keyword evidence="3" id="KW-0472">Membrane</keyword>
<evidence type="ECO:0000313" key="5">
    <source>
        <dbReference type="EMBL" id="KAJ3603491.1"/>
    </source>
</evidence>